<dbReference type="EMBL" id="SLXO01000003">
    <property type="protein sequence ID" value="TCP36229.1"/>
    <property type="molecule type" value="Genomic_DNA"/>
</dbReference>
<dbReference type="SUPFAM" id="SSF69786">
    <property type="entry name" value="YggU-like"/>
    <property type="match status" value="1"/>
</dbReference>
<dbReference type="Proteomes" id="UP000295399">
    <property type="component" value="Unassembled WGS sequence"/>
</dbReference>
<dbReference type="InterPro" id="IPR003746">
    <property type="entry name" value="DUF167"/>
</dbReference>
<dbReference type="Pfam" id="PF02594">
    <property type="entry name" value="DUF167"/>
    <property type="match status" value="1"/>
</dbReference>
<dbReference type="AlphaFoldDB" id="A0A4R2PKW5"/>
<proteinExistence type="inferred from homology"/>
<organism evidence="3 4">
    <name type="scientific">Rhodothalassium salexigens DSM 2132</name>
    <dbReference type="NCBI Taxonomy" id="1188247"/>
    <lineage>
        <taxon>Bacteria</taxon>
        <taxon>Pseudomonadati</taxon>
        <taxon>Pseudomonadota</taxon>
        <taxon>Alphaproteobacteria</taxon>
        <taxon>Rhodothalassiales</taxon>
        <taxon>Rhodothalassiaceae</taxon>
        <taxon>Rhodothalassium</taxon>
    </lineage>
</organism>
<dbReference type="Gene3D" id="3.30.1200.10">
    <property type="entry name" value="YggU-like"/>
    <property type="match status" value="1"/>
</dbReference>
<dbReference type="NCBIfam" id="TIGR00251">
    <property type="entry name" value="DUF167 family protein"/>
    <property type="match status" value="1"/>
</dbReference>
<dbReference type="InterPro" id="IPR036591">
    <property type="entry name" value="YggU-like_sf"/>
</dbReference>
<dbReference type="RefSeq" id="WP_200287329.1">
    <property type="nucleotide sequence ID" value="NZ_JACIGF010000003.1"/>
</dbReference>
<accession>A0A4R2PKW5</accession>
<dbReference type="SMART" id="SM01152">
    <property type="entry name" value="DUF167"/>
    <property type="match status" value="1"/>
</dbReference>
<dbReference type="HAMAP" id="MF_00634">
    <property type="entry name" value="UPF0235"/>
    <property type="match status" value="1"/>
</dbReference>
<gene>
    <name evidence="3" type="ORF">EV659_103116</name>
</gene>
<reference evidence="3 4" key="1">
    <citation type="submission" date="2019-03" db="EMBL/GenBank/DDBJ databases">
        <title>Genomic Encyclopedia of Type Strains, Phase IV (KMG-IV): sequencing the most valuable type-strain genomes for metagenomic binning, comparative biology and taxonomic classification.</title>
        <authorList>
            <person name="Goeker M."/>
        </authorList>
    </citation>
    <scope>NUCLEOTIDE SEQUENCE [LARGE SCALE GENOMIC DNA]</scope>
    <source>
        <strain evidence="3 4">DSM 2132</strain>
    </source>
</reference>
<dbReference type="GO" id="GO:0005737">
    <property type="term" value="C:cytoplasm"/>
    <property type="evidence" value="ECO:0007669"/>
    <property type="project" value="TreeGrafter"/>
</dbReference>
<keyword evidence="4" id="KW-1185">Reference proteome</keyword>
<sequence>MTDAGADGRAGWAVLDGAATRAEGGLRLRVKLTPKAGRTGIQGVETTAQGPALKVQVTAVPEKGRANAALTAFLAKRLGLAKRDVTLEAGATSRHKTVFIVGAPDALAPLLESTLRP</sequence>
<comment type="similarity">
    <text evidence="1 2">Belongs to the UPF0235 family.</text>
</comment>
<protein>
    <recommendedName>
        <fullName evidence="2">UPF0235 protein EV659_103116</fullName>
    </recommendedName>
</protein>
<evidence type="ECO:0000313" key="3">
    <source>
        <dbReference type="EMBL" id="TCP36229.1"/>
    </source>
</evidence>
<evidence type="ECO:0000256" key="2">
    <source>
        <dbReference type="HAMAP-Rule" id="MF_00634"/>
    </source>
</evidence>
<dbReference type="PANTHER" id="PTHR13420:SF7">
    <property type="entry name" value="UPF0235 PROTEIN C15ORF40"/>
    <property type="match status" value="1"/>
</dbReference>
<evidence type="ECO:0000313" key="4">
    <source>
        <dbReference type="Proteomes" id="UP000295399"/>
    </source>
</evidence>
<dbReference type="InParanoid" id="A0A4R2PKW5"/>
<evidence type="ECO:0000256" key="1">
    <source>
        <dbReference type="ARBA" id="ARBA00010364"/>
    </source>
</evidence>
<name>A0A4R2PKW5_RHOSA</name>
<dbReference type="FunCoup" id="A0A4R2PKW5">
    <property type="interactions" value="269"/>
</dbReference>
<dbReference type="PANTHER" id="PTHR13420">
    <property type="entry name" value="UPF0235 PROTEIN C15ORF40"/>
    <property type="match status" value="1"/>
</dbReference>
<comment type="caution">
    <text evidence="3">The sequence shown here is derived from an EMBL/GenBank/DDBJ whole genome shotgun (WGS) entry which is preliminary data.</text>
</comment>